<keyword evidence="10" id="KW-1185">Reference proteome</keyword>
<evidence type="ECO:0000256" key="1">
    <source>
        <dbReference type="ARBA" id="ARBA00004561"/>
    </source>
</evidence>
<feature type="signal peptide" evidence="7">
    <location>
        <begin position="1"/>
        <end position="39"/>
    </location>
</feature>
<evidence type="ECO:0000313" key="10">
    <source>
        <dbReference type="Proteomes" id="UP001156831"/>
    </source>
</evidence>
<dbReference type="InterPro" id="IPR015943">
    <property type="entry name" value="WD40/YVTN_repeat-like_dom_sf"/>
</dbReference>
<evidence type="ECO:0000256" key="4">
    <source>
        <dbReference type="ARBA" id="ARBA00022723"/>
    </source>
</evidence>
<name>A0ABT6JML9_9GAMM</name>
<dbReference type="SUPFAM" id="SSF50998">
    <property type="entry name" value="Quinoprotein alcohol dehydrogenase-like"/>
    <property type="match status" value="1"/>
</dbReference>
<keyword evidence="6" id="KW-0281">Fimbrium</keyword>
<dbReference type="InterPro" id="IPR008707">
    <property type="entry name" value="B-propeller_PilY1"/>
</dbReference>
<dbReference type="EMBL" id="JARXRN010000028">
    <property type="protein sequence ID" value="MDH5831934.1"/>
    <property type="molecule type" value="Genomic_DNA"/>
</dbReference>
<dbReference type="Gene3D" id="2.130.10.10">
    <property type="entry name" value="YVTN repeat-like/Quinoprotein amine dehydrogenase"/>
    <property type="match status" value="1"/>
</dbReference>
<dbReference type="Pfam" id="PF05567">
    <property type="entry name" value="T4P_PilY1"/>
    <property type="match status" value="1"/>
</dbReference>
<gene>
    <name evidence="9" type="ORF">QFW80_15545</name>
</gene>
<dbReference type="Gene3D" id="2.60.120.380">
    <property type="match status" value="1"/>
</dbReference>
<sequence length="1194" mass="125070">MNNRKPIQRPAVRPVPRRHPWRAAAAAFCATMLAWPAAANFDVPNDPLTTGSRVPPNIMFILDNSGSMALISMPTLPEDFDVQPIGYSGTGTGASRTGLRDDPHDRSYLNNGVYYNPAVTYQPWMTADGVTRMTGGTSVSAAYSNWNLASGSTIDLRGSTESVFYVPHAGVQASTSPSPTDYDRYSINSAGEVVRSVYSRPTANPGLPAGPYSSSNGNVVATVNITVPTGTEILQVFTTGGNSRVRLDLYRNGNVECTSQNGNGGESCSVSDPASGTWQATLRRDGSGGNANFTGVRIDAQVDVPTPAVPNASRTQAQELANFATWYSYFRTRFKTAKAGASEAFSGLSNELRVGYTPINGRSSHLSATGTQAIIPVNSNNGLFESNNRTNWFTSMQSEVVSAGSTPLRTTLKAVGDYYTRSDTNGPWGPGALASQLSCRQSFSILTTDGYWNDSNPSGIGDSDGDGNGPTLGDVADFYYKNDLRDNLSNNVPTSNADPANWQHMVTFGLSIGLRGNMQITNPPPASNSPLWTNPMDGEDADRIDDLWHAAVNSKGRFVAASDPQAFSQGLQSALAAIVERTGSFSNVAANSTTLDAGSRVYQANYVSSVWTGELRSQPVTVAGGVQAVDCSGAAQPSVGWCASKGIPTTGRNVFTSDGRYHNDGSGTPALDATTANQPARAFPDQATSGQLSSLTRPGVTGANNAAYIAGARTLEESQTNGYLRNRNHLLGDIIGSSPAYVPGTGGSAGTVYIGANDGMLHAFDAANGNELFAYIPGIINWHNLASLSRPDYGHRYFVDGPIVVSSRQQTPNQNILVGALGKGGKGLFALDVTNPSTFGTGNNVKWERAETPLGNMGLVQGRPLLATVPDTGTGTNAVVLGNGVNSTNGRAALIVLNLDTGAVIREIAVGTAGVPNGLSAPTGVLGADGRTLSYVYAGDMLGNVWKFDLTNTNAASWTATRLFTATNAANQAQPISGAVTVATHPRSNQRWVFFGTGRYLTTADVASTAVQSMYGFVDDGTAIVRSGTGANLTQRTIQVTNQTSNGFPVRGFEVSTPLPPDSKGWYIDLPASGERIVQDAQVVSTFLITASVIPSGDACESGGSGFINALDAFTGTSAGGSYFNLDGNGGTNEVVGTPARPVGSVNVGGGMPTLPNLLRGRFVVGGSGGSDVRGTQTLAPRWDRASWREIRGE</sequence>
<dbReference type="RefSeq" id="WP_280602884.1">
    <property type="nucleotide sequence ID" value="NZ_JARXRN010000028.1"/>
</dbReference>
<comment type="similarity">
    <text evidence="2">Belongs to the PilY1 family.</text>
</comment>
<reference evidence="9 10" key="1">
    <citation type="submission" date="2023-04" db="EMBL/GenBank/DDBJ databases">
        <title>Luteimonas sp. M1R5S18.</title>
        <authorList>
            <person name="Sun J.-Q."/>
        </authorList>
    </citation>
    <scope>NUCLEOTIDE SEQUENCE [LARGE SCALE GENOMIC DNA]</scope>
    <source>
        <strain evidence="9 10">M1R5S18</strain>
    </source>
</reference>
<keyword evidence="3" id="KW-1029">Fimbrium biogenesis</keyword>
<accession>A0ABT6JML9</accession>
<feature type="chain" id="PRO_5046704974" evidence="7">
    <location>
        <begin position="40"/>
        <end position="1194"/>
    </location>
</feature>
<evidence type="ECO:0000259" key="8">
    <source>
        <dbReference type="Pfam" id="PF05567"/>
    </source>
</evidence>
<keyword evidence="4" id="KW-0479">Metal-binding</keyword>
<evidence type="ECO:0000256" key="5">
    <source>
        <dbReference type="ARBA" id="ARBA00022837"/>
    </source>
</evidence>
<keyword evidence="7" id="KW-0732">Signal</keyword>
<keyword evidence="5" id="KW-0106">Calcium</keyword>
<proteinExistence type="inferred from homology"/>
<evidence type="ECO:0000313" key="9">
    <source>
        <dbReference type="EMBL" id="MDH5831934.1"/>
    </source>
</evidence>
<evidence type="ECO:0000256" key="6">
    <source>
        <dbReference type="ARBA" id="ARBA00023263"/>
    </source>
</evidence>
<organism evidence="9 10">
    <name type="scientific">Luteimonas rhizosphaericola</name>
    <dbReference type="NCBI Taxonomy" id="3042024"/>
    <lineage>
        <taxon>Bacteria</taxon>
        <taxon>Pseudomonadati</taxon>
        <taxon>Pseudomonadota</taxon>
        <taxon>Gammaproteobacteria</taxon>
        <taxon>Lysobacterales</taxon>
        <taxon>Lysobacteraceae</taxon>
        <taxon>Luteimonas</taxon>
    </lineage>
</organism>
<comment type="caution">
    <text evidence="9">The sequence shown here is derived from an EMBL/GenBank/DDBJ whole genome shotgun (WGS) entry which is preliminary data.</text>
</comment>
<evidence type="ECO:0000256" key="7">
    <source>
        <dbReference type="SAM" id="SignalP"/>
    </source>
</evidence>
<dbReference type="Proteomes" id="UP001156831">
    <property type="component" value="Unassembled WGS sequence"/>
</dbReference>
<evidence type="ECO:0000256" key="2">
    <source>
        <dbReference type="ARBA" id="ARBA00008387"/>
    </source>
</evidence>
<dbReference type="InterPro" id="IPR011047">
    <property type="entry name" value="Quinoprotein_ADH-like_sf"/>
</dbReference>
<feature type="domain" description="PilY1 beta-propeller" evidence="8">
    <location>
        <begin position="748"/>
        <end position="1044"/>
    </location>
</feature>
<comment type="subcellular location">
    <subcellularLocation>
        <location evidence="1">Fimbrium</location>
    </subcellularLocation>
</comment>
<evidence type="ECO:0000256" key="3">
    <source>
        <dbReference type="ARBA" id="ARBA00022558"/>
    </source>
</evidence>
<protein>
    <submittedName>
        <fullName evidence="9">PilC/PilY family type IV pilus protein</fullName>
    </submittedName>
</protein>